<protein>
    <recommendedName>
        <fullName evidence="8">ARM repeat-containing protein</fullName>
    </recommendedName>
</protein>
<dbReference type="SUPFAM" id="SSF48371">
    <property type="entry name" value="ARM repeat"/>
    <property type="match status" value="3"/>
</dbReference>
<dbReference type="Pfam" id="PF05922">
    <property type="entry name" value="Inhibitor_I9"/>
    <property type="match status" value="1"/>
</dbReference>
<evidence type="ECO:0000313" key="7">
    <source>
        <dbReference type="Proteomes" id="UP000823405"/>
    </source>
</evidence>
<evidence type="ECO:0000256" key="1">
    <source>
        <dbReference type="ARBA" id="ARBA00008304"/>
    </source>
</evidence>
<keyword evidence="3" id="KW-0472">Membrane</keyword>
<dbReference type="PANTHER" id="PTHR21663:SF0">
    <property type="entry name" value="HEAT REPEAT-CONTAINING PROTEIN 5B"/>
    <property type="match status" value="1"/>
</dbReference>
<feature type="compositionally biased region" description="Acidic residues" evidence="2">
    <location>
        <begin position="1289"/>
        <end position="1303"/>
    </location>
</feature>
<dbReference type="GO" id="GO:0016020">
    <property type="term" value="C:membrane"/>
    <property type="evidence" value="ECO:0007669"/>
    <property type="project" value="TreeGrafter"/>
</dbReference>
<dbReference type="InterPro" id="IPR011989">
    <property type="entry name" value="ARM-like"/>
</dbReference>
<evidence type="ECO:0000256" key="2">
    <source>
        <dbReference type="SAM" id="MobiDB-lite"/>
    </source>
</evidence>
<comment type="caution">
    <text evidence="6">The sequence shown here is derived from an EMBL/GenBank/DDBJ whole genome shotgun (WGS) entry which is preliminary data.</text>
</comment>
<evidence type="ECO:0000256" key="3">
    <source>
        <dbReference type="SAM" id="Phobius"/>
    </source>
</evidence>
<dbReference type="InterPro" id="IPR016024">
    <property type="entry name" value="ARM-type_fold"/>
</dbReference>
<keyword evidence="7" id="KW-1185">Reference proteome</keyword>
<dbReference type="Pfam" id="PF20210">
    <property type="entry name" value="Laa1_Sip1_HTR5"/>
    <property type="match status" value="1"/>
</dbReference>
<dbReference type="Gene3D" id="3.30.70.80">
    <property type="entry name" value="Peptidase S8 propeptide/proteinase inhibitor I9"/>
    <property type="match status" value="1"/>
</dbReference>
<organism evidence="6 7">
    <name type="scientific">Linnemannia gamsii</name>
    <dbReference type="NCBI Taxonomy" id="64522"/>
    <lineage>
        <taxon>Eukaryota</taxon>
        <taxon>Fungi</taxon>
        <taxon>Fungi incertae sedis</taxon>
        <taxon>Mucoromycota</taxon>
        <taxon>Mortierellomycotina</taxon>
        <taxon>Mortierellomycetes</taxon>
        <taxon>Mortierellales</taxon>
        <taxon>Mortierellaceae</taxon>
        <taxon>Linnemannia</taxon>
    </lineage>
</organism>
<feature type="transmembrane region" description="Helical" evidence="3">
    <location>
        <begin position="534"/>
        <end position="555"/>
    </location>
</feature>
<dbReference type="GO" id="GO:0042147">
    <property type="term" value="P:retrograde transport, endosome to Golgi"/>
    <property type="evidence" value="ECO:0007669"/>
    <property type="project" value="TreeGrafter"/>
</dbReference>
<dbReference type="EMBL" id="JAAAIN010000810">
    <property type="protein sequence ID" value="KAG0310651.1"/>
    <property type="molecule type" value="Genomic_DNA"/>
</dbReference>
<dbReference type="InterPro" id="IPR010259">
    <property type="entry name" value="S8pro/Inhibitor_I9"/>
</dbReference>
<feature type="compositionally biased region" description="Low complexity" evidence="2">
    <location>
        <begin position="1266"/>
        <end position="1276"/>
    </location>
</feature>
<dbReference type="InterPro" id="IPR057981">
    <property type="entry name" value="TPR_LAA1-like_C"/>
</dbReference>
<keyword evidence="3" id="KW-0812">Transmembrane</keyword>
<sequence>MATPPETRPSTPGTPITSTARNVFDFDERLFAAAGDLDKQTNPPSNSKQELFVFQWLASVERELKRCGHDIFRIMQPNLERQLLKLISMPAPKPRHPIRRLIARCFLSLYVRGNSSTLFETIQILQSLIEAGKGMGDKDVKLAAIHCIGVIMETIGEKIQSLVPDLATSFLKVIKNEKIYPLIIRAEAMVALRKMLQGSGRGATDLTNKEILKSLKVTILDKALIMRSSSAECLTALVKHTTIVFTKAELEASTTLFLRAMDESTFEIRKSVATLIATLLYSKFQGEENLTMAGAQSPPPMGPGGKSVTGSETFTLDVNELLAHLSTAYNKPNTSREVRAGLSETYAALLIMLGPSIVERHYGTILKHLLTELVSNPKNNGSRFEILTVREHVEYLLRGVIGARLLSESGQIASIRELVGSWLKMWPAVMPGDVEPSEYAIVSALNETSALLLDLGGAAISIQDILMSSLTNLVSHPSRAVQTATAWCLRCMCISLPTNLAKLIQTLSAKLSTDLGTMNNNGNNFQDVATRANGLAYAIGGLITVISVHPLYVSFEMSARIFSMAAQLIKNSTNKEVRVAAAQIQIAWVLIGALMCLGPNFVKMHLPQLLLMWKTVLPKFTSKDATNSNRSELDWAFMMHARECTLGSIASFLLHNGEKLVTVDVSKRVAALLSNTMGFAAVVPTSFPPQPTAPGNKAPVHELLTVKFSERDDALRKRIFECFVAMRHTSAYEAYHSMLIKAALDVFSDPDRTSGTAVTNAISAATFTTVWAVDDGYGYGVTGKVQGLRCDIASRTTGRQEEILDGKDYDSATKTTENLLKKPILGAPEHDPLVIYTTFALPTAVSRYSLPKPRPVATGVIDAAIELFAVLLPLQSSVLQGSMMDDLSKMLKNSTLDKNPGRKMAIQVNAVVALLGATKYAMAEGKRHEQRAFEGPLASSLSQSILKDSIVHSDPYIRFVACEALGRLTSVLGSLTVTNQIKYLMDQVVANRDPDARAGYALALGNVFSHLGGMMAGGHLRSIVEYLTSLSRDPHPIVHKWSLHSLALTISSAGLMYSPYVTSTLTNVATVYLAESHELAGAGSIATANIAMASELSVYHELGRIIYGLIGILGPELQSSAKVRELCVSLVEELRNEDDEFVIVQGIRCTQHLIMFAPLLVDMSTLVPFLQARLRRSTGLSLKKAAMTCMYQLVQRDVKSVFQHSMGGLDDQFFKLLDTDPTLQDVKDVVRSWITQTALEQPSQWIDICRKVLSRTAIDEGGETDSNAAAGGASSNVPEVSQPKGDDGGFGDDFDDDDNDNMFDDISTRTKTSSGQPNSGSASSAAGAGAPGAAGAQSPAPESGLSVVVPERPVKTAPALPPRWRTRIFALECIRQVIDVVSTSGIPDHFDLAVARRKKRNFGADFLVLKVADLIKMTVYAASTPIQEIRMEGLLLLRQTIEKFKETADPEVPDSVLLEQYQAQIGAALTPAFTAESTPEVVSLGVKVCAVYVGSGIIQEVDRFGRVLKLLIGALEKCKEDKRLTAVGDVTDLTPHASQMIKWAVLNAWAELQVASVHRNYLVAVLRPNLEELCKLWANALEEYARSRIESEAALSGVPAGGSAGGGSGGGIFDASYADSSKDTEKNFDQTSTLKILGAVSSLVDGKNEFMVEALMRITRPKIATQVSEADIGDKKEEASLEDIDGDNSTATTTSTDAAVTPSETRVMDGPLRLIHVVFGLCLEILAKTSSTGSSISTANSQSTINLVVAANDGALQGCLLALHSILKPQFIEKEFLNKVFLEMMMILERVAWMEGSRVQGLVVGVISTVIQGYGKDMLFDDNNDSDNSPQDDDASTTGLSALPESQLKSIVQLLVELFLQKCTGSSTQAIKAIGGGRPGSKKTTPETIELLGRVAEMLTVLVKVAPPKYQLHLSAVTLNVLISVLRDPAFQTELGPLVLVNIKGVMESLNKNIADLDPKFLELILNGALGALLKKQAAFAPGRPEVDPTAAETGFTLGEHSGVVSGTVDSEMEVSAVEIAEWCNGLLGMMLILTNCTSVQIKKSFLEQFERLIMSSIESNISKIVTVGYQCLRSIILIENTSVGGKSRGRWFMRQLIPFVVTTIVVKAAQEDNKVGMQVIEEGIQTLKSLAVSSSESARPGIISIIMSTVVPLLQDPQTTPATGNAAQVHTLALNQLLSLGTQFPQEFRHGLSALSTERRTRLETAIRQSVLQQQAQQQKQQELEQREQERLARERDRVKIQLKSSFAADNEANAFSASVLPAGIQKPGEAPSTLPQKGQNATASNSVIVVFKSGTDQAVITKAENDIIAQGGEITQRYTSALLGFAARLGDNSIQALTTHPQLNYIEPDGPVSAYAKSLIA</sequence>
<dbReference type="Gene3D" id="1.25.10.10">
    <property type="entry name" value="Leucine-rich Repeat Variant"/>
    <property type="match status" value="3"/>
</dbReference>
<feature type="compositionally biased region" description="Low complexity" evidence="2">
    <location>
        <begin position="1313"/>
        <end position="1344"/>
    </location>
</feature>
<dbReference type="InterPro" id="IPR046837">
    <property type="entry name" value="Laa1/Sip1/HEATR5-like_HEAT"/>
</dbReference>
<dbReference type="Pfam" id="PF25808">
    <property type="entry name" value="TPR_LAA1_C"/>
    <property type="match status" value="1"/>
</dbReference>
<evidence type="ECO:0000259" key="5">
    <source>
        <dbReference type="Pfam" id="PF25808"/>
    </source>
</evidence>
<dbReference type="OrthoDB" id="192608at2759"/>
<name>A0A9P6ULK8_9FUNG</name>
<dbReference type="GO" id="GO:0006897">
    <property type="term" value="P:endocytosis"/>
    <property type="evidence" value="ECO:0007669"/>
    <property type="project" value="TreeGrafter"/>
</dbReference>
<dbReference type="SUPFAM" id="SSF54897">
    <property type="entry name" value="Protease propeptides/inhibitors"/>
    <property type="match status" value="1"/>
</dbReference>
<evidence type="ECO:0000313" key="6">
    <source>
        <dbReference type="EMBL" id="KAG0310651.1"/>
    </source>
</evidence>
<dbReference type="GO" id="GO:0030139">
    <property type="term" value="C:endocytic vesicle"/>
    <property type="evidence" value="ECO:0007669"/>
    <property type="project" value="TreeGrafter"/>
</dbReference>
<dbReference type="GO" id="GO:0008104">
    <property type="term" value="P:intracellular protein localization"/>
    <property type="evidence" value="ECO:0007669"/>
    <property type="project" value="TreeGrafter"/>
</dbReference>
<feature type="domain" description="Inhibitor I9" evidence="4">
    <location>
        <begin position="2289"/>
        <end position="2355"/>
    </location>
</feature>
<reference evidence="6" key="1">
    <citation type="journal article" date="2020" name="Fungal Divers.">
        <title>Resolving the Mortierellaceae phylogeny through synthesis of multi-gene phylogenetics and phylogenomics.</title>
        <authorList>
            <person name="Vandepol N."/>
            <person name="Liber J."/>
            <person name="Desiro A."/>
            <person name="Na H."/>
            <person name="Kennedy M."/>
            <person name="Barry K."/>
            <person name="Grigoriev I.V."/>
            <person name="Miller A.N."/>
            <person name="O'Donnell K."/>
            <person name="Stajich J.E."/>
            <person name="Bonito G."/>
        </authorList>
    </citation>
    <scope>NUCLEOTIDE SEQUENCE</scope>
    <source>
        <strain evidence="6">NVP60</strain>
    </source>
</reference>
<dbReference type="GO" id="GO:0005794">
    <property type="term" value="C:Golgi apparatus"/>
    <property type="evidence" value="ECO:0007669"/>
    <property type="project" value="TreeGrafter"/>
</dbReference>
<dbReference type="GO" id="GO:0005829">
    <property type="term" value="C:cytosol"/>
    <property type="evidence" value="ECO:0007669"/>
    <property type="project" value="GOC"/>
</dbReference>
<feature type="region of interest" description="Disordered" evidence="2">
    <location>
        <begin position="1261"/>
        <end position="1347"/>
    </location>
</feature>
<feature type="region of interest" description="Disordered" evidence="2">
    <location>
        <begin position="1670"/>
        <end position="1699"/>
    </location>
</feature>
<accession>A0A9P6ULK8</accession>
<feature type="compositionally biased region" description="Low complexity" evidence="2">
    <location>
        <begin position="1689"/>
        <end position="1699"/>
    </location>
</feature>
<feature type="transmembrane region" description="Helical" evidence="3">
    <location>
        <begin position="576"/>
        <end position="602"/>
    </location>
</feature>
<keyword evidence="3" id="KW-1133">Transmembrane helix</keyword>
<evidence type="ECO:0000259" key="4">
    <source>
        <dbReference type="Pfam" id="PF05922"/>
    </source>
</evidence>
<dbReference type="Proteomes" id="UP000823405">
    <property type="component" value="Unassembled WGS sequence"/>
</dbReference>
<evidence type="ECO:0008006" key="8">
    <source>
        <dbReference type="Google" id="ProtNLM"/>
    </source>
</evidence>
<dbReference type="InterPro" id="IPR037045">
    <property type="entry name" value="S8pro/Inhibitor_I9_sf"/>
</dbReference>
<feature type="domain" description="LAA1-like C-terminal TPR repeats" evidence="5">
    <location>
        <begin position="2049"/>
        <end position="2220"/>
    </location>
</feature>
<gene>
    <name evidence="6" type="ORF">BGZ97_012428</name>
</gene>
<proteinExistence type="inferred from homology"/>
<comment type="similarity">
    <text evidence="1">Belongs to the HEATR5 family.</text>
</comment>
<dbReference type="PANTHER" id="PTHR21663">
    <property type="entry name" value="HYPOTHETICAL HEAT DOMAIN-CONTAINING"/>
    <property type="match status" value="1"/>
</dbReference>
<dbReference type="InterPro" id="IPR040108">
    <property type="entry name" value="Laa1/Sip1/HEATR5"/>
</dbReference>